<dbReference type="Pfam" id="PF12075">
    <property type="entry name" value="KN_motif"/>
    <property type="match status" value="1"/>
</dbReference>
<dbReference type="GO" id="GO:0030837">
    <property type="term" value="P:negative regulation of actin filament polymerization"/>
    <property type="evidence" value="ECO:0007669"/>
    <property type="project" value="InterPro"/>
</dbReference>
<feature type="compositionally biased region" description="Basic and acidic residues" evidence="6">
    <location>
        <begin position="366"/>
        <end position="381"/>
    </location>
</feature>
<evidence type="ECO:0000256" key="5">
    <source>
        <dbReference type="PROSITE-ProRule" id="PRU00023"/>
    </source>
</evidence>
<dbReference type="Proteomes" id="UP000515135">
    <property type="component" value="Unplaced"/>
</dbReference>
<feature type="region of interest" description="Disordered" evidence="6">
    <location>
        <begin position="1"/>
        <end position="43"/>
    </location>
</feature>
<dbReference type="RefSeq" id="XP_019645553.1">
    <property type="nucleotide sequence ID" value="XM_019789994.1"/>
</dbReference>
<feature type="region of interest" description="Disordered" evidence="6">
    <location>
        <begin position="1209"/>
        <end position="1229"/>
    </location>
</feature>
<feature type="compositionally biased region" description="Basic and acidic residues" evidence="6">
    <location>
        <begin position="12"/>
        <end position="23"/>
    </location>
</feature>
<gene>
    <name evidence="8 9 10" type="primary">LOC109486252</name>
</gene>
<feature type="compositionally biased region" description="Low complexity" evidence="6">
    <location>
        <begin position="145"/>
        <end position="158"/>
    </location>
</feature>
<feature type="region of interest" description="Disordered" evidence="6">
    <location>
        <begin position="812"/>
        <end position="846"/>
    </location>
</feature>
<dbReference type="SMART" id="SM00248">
    <property type="entry name" value="ANK"/>
    <property type="match status" value="4"/>
</dbReference>
<protein>
    <submittedName>
        <fullName evidence="8 9">KN motif and ankyrin repeat domain-containing protein 1-like isoform X1</fullName>
    </submittedName>
</protein>
<feature type="region of interest" description="Disordered" evidence="6">
    <location>
        <begin position="75"/>
        <end position="99"/>
    </location>
</feature>
<keyword evidence="4" id="KW-0175">Coiled coil</keyword>
<feature type="region of interest" description="Disordered" evidence="6">
    <location>
        <begin position="866"/>
        <end position="917"/>
    </location>
</feature>
<evidence type="ECO:0000313" key="10">
    <source>
        <dbReference type="RefSeq" id="XP_019645555.1"/>
    </source>
</evidence>
<dbReference type="Gene3D" id="1.25.40.20">
    <property type="entry name" value="Ankyrin repeat-containing domain"/>
    <property type="match status" value="1"/>
</dbReference>
<dbReference type="GeneID" id="109486252"/>
<evidence type="ECO:0000256" key="4">
    <source>
        <dbReference type="ARBA" id="ARBA00023054"/>
    </source>
</evidence>
<dbReference type="AlphaFoldDB" id="A0A6P5AGW1"/>
<feature type="repeat" description="ANK" evidence="5">
    <location>
        <begin position="1041"/>
        <end position="1065"/>
    </location>
</feature>
<feature type="region of interest" description="Disordered" evidence="6">
    <location>
        <begin position="682"/>
        <end position="705"/>
    </location>
</feature>
<accession>A0A6P5AGW1</accession>
<dbReference type="Pfam" id="PF12796">
    <property type="entry name" value="Ank_2"/>
    <property type="match status" value="1"/>
</dbReference>
<feature type="compositionally biased region" description="Basic and acidic residues" evidence="6">
    <location>
        <begin position="695"/>
        <end position="705"/>
    </location>
</feature>
<feature type="compositionally biased region" description="Basic and acidic residues" evidence="6">
    <location>
        <begin position="328"/>
        <end position="348"/>
    </location>
</feature>
<dbReference type="PROSITE" id="PS50297">
    <property type="entry name" value="ANK_REP_REGION"/>
    <property type="match status" value="3"/>
</dbReference>
<feature type="compositionally biased region" description="Low complexity" evidence="6">
    <location>
        <begin position="204"/>
        <end position="228"/>
    </location>
</feature>
<feature type="repeat" description="ANK" evidence="5">
    <location>
        <begin position="1146"/>
        <end position="1179"/>
    </location>
</feature>
<feature type="compositionally biased region" description="Low complexity" evidence="6">
    <location>
        <begin position="245"/>
        <end position="263"/>
    </location>
</feature>
<evidence type="ECO:0000313" key="8">
    <source>
        <dbReference type="RefSeq" id="XP_019645553.1"/>
    </source>
</evidence>
<keyword evidence="1" id="KW-0597">Phosphoprotein</keyword>
<dbReference type="SUPFAM" id="SSF48403">
    <property type="entry name" value="Ankyrin repeat"/>
    <property type="match status" value="1"/>
</dbReference>
<dbReference type="InterPro" id="IPR021939">
    <property type="entry name" value="KN_motif"/>
</dbReference>
<dbReference type="PROSITE" id="PS50088">
    <property type="entry name" value="ANK_REPEAT"/>
    <property type="match status" value="3"/>
</dbReference>
<evidence type="ECO:0000256" key="2">
    <source>
        <dbReference type="ARBA" id="ARBA00022737"/>
    </source>
</evidence>
<dbReference type="GO" id="GO:0005856">
    <property type="term" value="C:cytoskeleton"/>
    <property type="evidence" value="ECO:0007669"/>
    <property type="project" value="TreeGrafter"/>
</dbReference>
<sequence length="1229" mass="132414">MRKATSAVDYANMRDKDVEKPADAESGFGDMESDTPEANPKVDLSPDGKCTCCPYGYHIDLDFLKYCDDISKGSNIPKIVRPRKPKSPGGPAPMDFRANTLPRGFYLNSQQSNLPKHASVVPSSPISPLSVNTSLSSANNSIPETTTTTATTTKQTVTDPRENASSVYGYNSSTRRPSLPGDLPIPFTSPNSNSVFTMPAALATQSNSGSSSSLSSQLSTQSSSGQFSPHSEMSGDTKHSMGVQTPASLLSPGSSSRGSGASTPQPPAVSSAMLQGIREQIAASLKRIKVLEEQVKEIPVLQVKISVLKEEKRLLVMQLKSKNGEQNLKPEDTDNKREKQDGDKDGTKRLHRRSLSTGSFQMLEQQWKEQQAEQEKQKASKDAPAPSEKNSTAKKPKVPPPVPPRSFRSVSVGDTTSLSDIVCYNSALRTTTDVGTNTTVPSRDIGVGYSPRMRHVGVGISNDLLQQELGIVENQKCNTAVVETSEVGVGVSVEQRAVAVGNHTELRDVGMTTDPEVVKKQKTKHATRSIGVIVDIPETKDVRTVGVGNGSVSEHQKPPVETVSVYTNTPVINTIDKVTNTVAVNLKTVAVGNFSVKDVLCDRCADVKTKTVAVGVCSIKDTICDRCNNMESKTVGVGRCTVNDTVCDKCSNLKTRSIGCTTLANWNQKSVSVLAKVEQTDAGTGDDSVLEETVDSGKDQTETKDIGVGEDSIFPLEEAKPPVLIQEEKTVNVVSFATAARPPLEIVESSSSDEVEDEDDMIPPLQQASIIKTTEPQVAEVQPVRHIVRETVVRETVVTVTPQDGYEELDGEVKHKEEEEKESLEAVDGFENKHALSPGSSPAISNLRPLRSCLKGKHSTKKVNIKKEIQFVGVNGNGHDESSSDDSSSEESSEDETDDEDSSSSESESSDEGGYNCELGKVIKKGKEDQGKKDVKTISSSEIICEDIKETDRLVSRELKETHELSEELQEACGVLEKHVTTPKSVPPRELMMAMNTIQHEWMKAGAQKTSDVQVVRDYLAAFEQMATGVLGKIVNLADGNGNTALHYSVSHSNFDIVEILLETGQCEVNKQNKAGYTAIMLASLAKLQGDRQMEVVKKLFQAGDVNIRATQAGQTALMLAVSHGRQEIVKMLIEAGAEVNLQDEDGSTALMCASEHGHLEIVKLLLAQPGCDATITDNDDSTALSIAMEAGHRDIGVLLYAQVNMGKTAPGGGKGRRLSPSPTRRKSP</sequence>
<dbReference type="Pfam" id="PF00023">
    <property type="entry name" value="Ank"/>
    <property type="match status" value="1"/>
</dbReference>
<dbReference type="InterPro" id="IPR036770">
    <property type="entry name" value="Ankyrin_rpt-contain_sf"/>
</dbReference>
<dbReference type="PANTHER" id="PTHR24168">
    <property type="entry name" value="KN MOTIF AND ANKYRIN REPEAT DOMAIN-CONTAINING"/>
    <property type="match status" value="1"/>
</dbReference>
<keyword evidence="2" id="KW-0677">Repeat</keyword>
<dbReference type="InterPro" id="IPR002110">
    <property type="entry name" value="Ankyrin_rpt"/>
</dbReference>
<feature type="compositionally biased region" description="Low complexity" evidence="6">
    <location>
        <begin position="119"/>
        <end position="131"/>
    </location>
</feature>
<dbReference type="OrthoDB" id="5406014at2759"/>
<feature type="compositionally biased region" description="Acidic residues" evidence="6">
    <location>
        <begin position="883"/>
        <end position="911"/>
    </location>
</feature>
<dbReference type="RefSeq" id="XP_019645555.1">
    <property type="nucleotide sequence ID" value="XM_019789996.1"/>
</dbReference>
<feature type="compositionally biased region" description="Polar residues" evidence="6">
    <location>
        <begin position="132"/>
        <end position="144"/>
    </location>
</feature>
<feature type="region of interest" description="Disordered" evidence="6">
    <location>
        <begin position="115"/>
        <end position="186"/>
    </location>
</feature>
<feature type="region of interest" description="Disordered" evidence="6">
    <location>
        <begin position="325"/>
        <end position="411"/>
    </location>
</feature>
<feature type="region of interest" description="Disordered" evidence="6">
    <location>
        <begin position="204"/>
        <end position="271"/>
    </location>
</feature>
<proteinExistence type="predicted"/>
<dbReference type="InterPro" id="IPR047184">
    <property type="entry name" value="KANK1-4"/>
</dbReference>
<dbReference type="RefSeq" id="XP_019645554.1">
    <property type="nucleotide sequence ID" value="XM_019789995.1"/>
</dbReference>
<evidence type="ECO:0000256" key="1">
    <source>
        <dbReference type="ARBA" id="ARBA00022553"/>
    </source>
</evidence>
<dbReference type="KEGG" id="bbel:109486252"/>
<dbReference type="PRINTS" id="PR01415">
    <property type="entry name" value="ANKYRIN"/>
</dbReference>
<evidence type="ECO:0000256" key="6">
    <source>
        <dbReference type="SAM" id="MobiDB-lite"/>
    </source>
</evidence>
<dbReference type="PANTHER" id="PTHR24168:SF21">
    <property type="entry name" value="KANK, ISOFORM D"/>
    <property type="match status" value="1"/>
</dbReference>
<dbReference type="FunFam" id="1.25.40.20:FF:000017">
    <property type="entry name" value="KN motif and ankyrin repeat domain-containing protein 1"/>
    <property type="match status" value="1"/>
</dbReference>
<feature type="repeat" description="ANK" evidence="5">
    <location>
        <begin position="1113"/>
        <end position="1145"/>
    </location>
</feature>
<keyword evidence="3 5" id="KW-0040">ANK repeat</keyword>
<evidence type="ECO:0000313" key="9">
    <source>
        <dbReference type="RefSeq" id="XP_019645554.1"/>
    </source>
</evidence>
<name>A0A6P5AGW1_BRABE</name>
<keyword evidence="7" id="KW-1185">Reference proteome</keyword>
<reference evidence="8 9" key="1">
    <citation type="submission" date="2025-04" db="UniProtKB">
        <authorList>
            <consortium name="RefSeq"/>
        </authorList>
    </citation>
    <scope>IDENTIFICATION</scope>
    <source>
        <tissue evidence="8 9">Gonad</tissue>
    </source>
</reference>
<organism evidence="7 9">
    <name type="scientific">Branchiostoma belcheri</name>
    <name type="common">Amphioxus</name>
    <dbReference type="NCBI Taxonomy" id="7741"/>
    <lineage>
        <taxon>Eukaryota</taxon>
        <taxon>Metazoa</taxon>
        <taxon>Chordata</taxon>
        <taxon>Cephalochordata</taxon>
        <taxon>Leptocardii</taxon>
        <taxon>Amphioxiformes</taxon>
        <taxon>Branchiostomatidae</taxon>
        <taxon>Branchiostoma</taxon>
    </lineage>
</organism>
<dbReference type="GO" id="GO:0005737">
    <property type="term" value="C:cytoplasm"/>
    <property type="evidence" value="ECO:0007669"/>
    <property type="project" value="TreeGrafter"/>
</dbReference>
<evidence type="ECO:0000313" key="7">
    <source>
        <dbReference type="Proteomes" id="UP000515135"/>
    </source>
</evidence>
<feature type="compositionally biased region" description="Polar residues" evidence="6">
    <location>
        <begin position="163"/>
        <end position="176"/>
    </location>
</feature>
<evidence type="ECO:0000256" key="3">
    <source>
        <dbReference type="ARBA" id="ARBA00023043"/>
    </source>
</evidence>